<sequence>MWPVSHHDAPTRLLSSGSQVPLSGLSSPGGRAPASVASVLITVRRVHRSFSAMRGQRICRPRIFGRQRRAESPATL</sequence>
<feature type="compositionally biased region" description="Basic and acidic residues" evidence="1">
    <location>
        <begin position="1"/>
        <end position="10"/>
    </location>
</feature>
<evidence type="ECO:0000313" key="3">
    <source>
        <dbReference type="Proteomes" id="UP001346869"/>
    </source>
</evidence>
<dbReference type="EMBL" id="JAUZQC010000017">
    <property type="protein sequence ID" value="KAK5855799.1"/>
    <property type="molecule type" value="Genomic_DNA"/>
</dbReference>
<evidence type="ECO:0000313" key="2">
    <source>
        <dbReference type="EMBL" id="KAK5855799.1"/>
    </source>
</evidence>
<gene>
    <name evidence="2" type="ORF">PBY51_007441</name>
</gene>
<feature type="region of interest" description="Disordered" evidence="1">
    <location>
        <begin position="1"/>
        <end position="33"/>
    </location>
</feature>
<accession>A0AAN7X933</accession>
<keyword evidence="3" id="KW-1185">Reference proteome</keyword>
<dbReference type="AlphaFoldDB" id="A0AAN7X933"/>
<organism evidence="2 3">
    <name type="scientific">Eleginops maclovinus</name>
    <name type="common">Patagonian blennie</name>
    <name type="synonym">Eleginus maclovinus</name>
    <dbReference type="NCBI Taxonomy" id="56733"/>
    <lineage>
        <taxon>Eukaryota</taxon>
        <taxon>Metazoa</taxon>
        <taxon>Chordata</taxon>
        <taxon>Craniata</taxon>
        <taxon>Vertebrata</taxon>
        <taxon>Euteleostomi</taxon>
        <taxon>Actinopterygii</taxon>
        <taxon>Neopterygii</taxon>
        <taxon>Teleostei</taxon>
        <taxon>Neoteleostei</taxon>
        <taxon>Acanthomorphata</taxon>
        <taxon>Eupercaria</taxon>
        <taxon>Perciformes</taxon>
        <taxon>Notothenioidei</taxon>
        <taxon>Eleginopidae</taxon>
        <taxon>Eleginops</taxon>
    </lineage>
</organism>
<proteinExistence type="predicted"/>
<comment type="caution">
    <text evidence="2">The sequence shown here is derived from an EMBL/GenBank/DDBJ whole genome shotgun (WGS) entry which is preliminary data.</text>
</comment>
<reference evidence="2 3" key="2">
    <citation type="journal article" date="2023" name="Mol. Biol. Evol.">
        <title>Genomics of Secondarily Temperate Adaptation in the Only Non-Antarctic Icefish.</title>
        <authorList>
            <person name="Rivera-Colon A.G."/>
            <person name="Rayamajhi N."/>
            <person name="Minhas B.F."/>
            <person name="Madrigal G."/>
            <person name="Bilyk K.T."/>
            <person name="Yoon V."/>
            <person name="Hune M."/>
            <person name="Gregory S."/>
            <person name="Cheng C.H.C."/>
            <person name="Catchen J.M."/>
        </authorList>
    </citation>
    <scope>NUCLEOTIDE SEQUENCE [LARGE SCALE GENOMIC DNA]</scope>
    <source>
        <strain evidence="2">JMC-PN-2008</strain>
    </source>
</reference>
<feature type="compositionally biased region" description="Polar residues" evidence="1">
    <location>
        <begin position="13"/>
        <end position="26"/>
    </location>
</feature>
<name>A0AAN7X933_ELEMC</name>
<reference evidence="2 3" key="1">
    <citation type="journal article" date="2023" name="Genes (Basel)">
        <title>Chromosome-Level Genome Assembly and Circadian Gene Repertoire of the Patagonia Blennie Eleginops maclovinus-The Closest Ancestral Proxy of Antarctic Cryonotothenioids.</title>
        <authorList>
            <person name="Cheng C.C."/>
            <person name="Rivera-Colon A.G."/>
            <person name="Minhas B.F."/>
            <person name="Wilson L."/>
            <person name="Rayamajhi N."/>
            <person name="Vargas-Chacoff L."/>
            <person name="Catchen J.M."/>
        </authorList>
    </citation>
    <scope>NUCLEOTIDE SEQUENCE [LARGE SCALE GENOMIC DNA]</scope>
    <source>
        <strain evidence="2">JMC-PN-2008</strain>
    </source>
</reference>
<dbReference type="Proteomes" id="UP001346869">
    <property type="component" value="Unassembled WGS sequence"/>
</dbReference>
<protein>
    <submittedName>
        <fullName evidence="2">Uncharacterized protein</fullName>
    </submittedName>
</protein>
<evidence type="ECO:0000256" key="1">
    <source>
        <dbReference type="SAM" id="MobiDB-lite"/>
    </source>
</evidence>